<keyword evidence="2" id="KW-1185">Reference proteome</keyword>
<dbReference type="InterPro" id="IPR006641">
    <property type="entry name" value="YqgF/RNaseH-like_dom"/>
</dbReference>
<protein>
    <submittedName>
        <fullName evidence="1">Resolvase</fullName>
    </submittedName>
</protein>
<organism evidence="1 2">
    <name type="scientific">Capsulimonas corticalis</name>
    <dbReference type="NCBI Taxonomy" id="2219043"/>
    <lineage>
        <taxon>Bacteria</taxon>
        <taxon>Bacillati</taxon>
        <taxon>Armatimonadota</taxon>
        <taxon>Armatimonadia</taxon>
        <taxon>Capsulimonadales</taxon>
        <taxon>Capsulimonadaceae</taxon>
        <taxon>Capsulimonas</taxon>
    </lineage>
</organism>
<evidence type="ECO:0000313" key="1">
    <source>
        <dbReference type="EMBL" id="BDI31238.1"/>
    </source>
</evidence>
<dbReference type="OrthoDB" id="5161at2"/>
<dbReference type="SUPFAM" id="SSF53098">
    <property type="entry name" value="Ribonuclease H-like"/>
    <property type="match status" value="1"/>
</dbReference>
<dbReference type="RefSeq" id="WP_119322464.1">
    <property type="nucleotide sequence ID" value="NZ_AP025739.1"/>
</dbReference>
<dbReference type="InterPro" id="IPR012337">
    <property type="entry name" value="RNaseH-like_sf"/>
</dbReference>
<sequence length="148" mass="16284">MSDVPTNDLLAIETILSIDPGRAKCGVAVVEGPAPIAVKRKLVVDSLKLVSEILAIREQFPAVSRLIIGDGTGSATLRRALAASMTDLPIEVVDEYCTSQRARERFTREIRPVGWLRLVPKTLRAPHLPYDDYVAVILAEDYFAKKNV</sequence>
<proteinExistence type="predicted"/>
<name>A0A402CYQ6_9BACT</name>
<dbReference type="Gene3D" id="3.30.420.140">
    <property type="entry name" value="YqgF/RNase H-like domain"/>
    <property type="match status" value="1"/>
</dbReference>
<dbReference type="Proteomes" id="UP000287394">
    <property type="component" value="Chromosome"/>
</dbReference>
<dbReference type="EMBL" id="AP025739">
    <property type="protein sequence ID" value="BDI31238.1"/>
    <property type="molecule type" value="Genomic_DNA"/>
</dbReference>
<dbReference type="InterPro" id="IPR037027">
    <property type="entry name" value="YqgF/RNaseH-like_dom_sf"/>
</dbReference>
<accession>A0A402CYQ6</accession>
<dbReference type="KEGG" id="ccot:CCAX7_32890"/>
<reference evidence="1 2" key="1">
    <citation type="journal article" date="2019" name="Int. J. Syst. Evol. Microbiol.">
        <title>Capsulimonas corticalis gen. nov., sp. nov., an aerobic capsulated bacterium, of a novel bacterial order, Capsulimonadales ord. nov., of the class Armatimonadia of the phylum Armatimonadetes.</title>
        <authorList>
            <person name="Li J."/>
            <person name="Kudo C."/>
            <person name="Tonouchi A."/>
        </authorList>
    </citation>
    <scope>NUCLEOTIDE SEQUENCE [LARGE SCALE GENOMIC DNA]</scope>
    <source>
        <strain evidence="1 2">AX-7</strain>
    </source>
</reference>
<dbReference type="AlphaFoldDB" id="A0A402CYQ6"/>
<gene>
    <name evidence="1" type="ORF">CCAX7_32890</name>
</gene>
<dbReference type="GO" id="GO:0006139">
    <property type="term" value="P:nucleobase-containing compound metabolic process"/>
    <property type="evidence" value="ECO:0007669"/>
    <property type="project" value="InterPro"/>
</dbReference>
<dbReference type="SMART" id="SM00732">
    <property type="entry name" value="YqgFc"/>
    <property type="match status" value="1"/>
</dbReference>
<evidence type="ECO:0000313" key="2">
    <source>
        <dbReference type="Proteomes" id="UP000287394"/>
    </source>
</evidence>